<dbReference type="GeneID" id="41321472"/>
<name>A0A3G3IH38_9ARCH</name>
<dbReference type="AlphaFoldDB" id="A0A3G3IH38"/>
<proteinExistence type="predicted"/>
<reference evidence="1 2" key="1">
    <citation type="submission" date="2016-10" db="EMBL/GenBank/DDBJ databases">
        <title>Complete genome of the TMA-utilizing, human hosted archaeon Methanomethylophilus alvus Gen. nov, sp. nov., strain Mx-05, derived from a pure culture.</title>
        <authorList>
            <person name="Brugere J.-F."/>
            <person name="Ben Hania W."/>
            <person name="Chaudhary P.P."/>
            <person name="Gaci N."/>
            <person name="Borrel G."/>
            <person name="Cao Van Tuat L."/>
            <person name="Fardeau M.-L."/>
            <person name="Harris H.M.B."/>
            <person name="O'Toole P.W."/>
            <person name="Ollivier B."/>
        </authorList>
    </citation>
    <scope>NUCLEOTIDE SEQUENCE [LARGE SCALE GENOMIC DNA]</scope>
    <source>
        <strain evidence="1 2">Mx-05</strain>
    </source>
</reference>
<accession>A0A3G3IH38</accession>
<evidence type="ECO:0000313" key="1">
    <source>
        <dbReference type="EMBL" id="AYQ54842.1"/>
    </source>
</evidence>
<dbReference type="Proteomes" id="UP000273278">
    <property type="component" value="Chromosome"/>
</dbReference>
<evidence type="ECO:0008006" key="3">
    <source>
        <dbReference type="Google" id="ProtNLM"/>
    </source>
</evidence>
<sequence length="690" mass="79202">MGFELEEYLGIPNDNNTCLEVVSNKDQEYNLIYQHISNGSKNVPIWELISESLTIDRPKVLFEVIKNQYRHENKPVTIAGISAYLSILDEGTVHDFYVELKNHLDQQDLNAKLVILSEYFDYTPFSNPKYQDSLQIVIITGEEKISGTPTISICPEQLCLDPSAFHSYPQLLEALNEPHEDFQYTLALETRKISRVGLNKSINATDNPEIIFEQMTGCRIECGEIDIEALFRECKTKSITLSQYMDEKIGLTTDPRELFVTLVSHLNDPFWKVYCYYIMKKINPNCFLSKVLSQKPTYKSFLHRYVVDAPIELINDTNAEIYAKERSSSLRDISQGKYVALVAEFVSRVKNEPNSTIWLNCNTVEEKCELISRVSITDTKQSISSTIAQLFPELDYYYSEYEYATPELTNYFRHYRYHKVTNTLTLDFIKLAESLAIPDIVPERDQELSRFKNETNTALLLVDGLGAEYIPLIVTELEKMSYKIELCEAVKVRLPTSTEFNKIDWNNNLLPEIKGIDNTAHNGAIKNENTSVERNFYESLRVIKDELLNRVSKSLSDYSKVIITADHGMSRLAVLANELKLVQTLEWEGEPDDWRFAKAPNSLAPPPEFIKKRDVENDTIYWVVRGYNRLPKSGGKKYELHGGASIEESLVPFIVVSSEWNDSKNSEQSVKSEVKKPEQIKEKALFADLD</sequence>
<protein>
    <recommendedName>
        <fullName evidence="3">PglZ domain-containing protein</fullName>
    </recommendedName>
</protein>
<dbReference type="EMBL" id="CP017686">
    <property type="protein sequence ID" value="AYQ54842.1"/>
    <property type="molecule type" value="Genomic_DNA"/>
</dbReference>
<organism evidence="1 2">
    <name type="scientific">Methanomethylophilus alvi</name>
    <dbReference type="NCBI Taxonomy" id="1291540"/>
    <lineage>
        <taxon>Archaea</taxon>
        <taxon>Methanobacteriati</taxon>
        <taxon>Thermoplasmatota</taxon>
        <taxon>Thermoplasmata</taxon>
        <taxon>Methanomassiliicoccales</taxon>
        <taxon>Methanomethylophilaceae</taxon>
        <taxon>Methanomethylophilus</taxon>
    </lineage>
</organism>
<gene>
    <name evidence="1" type="ORF">BKD89_03350</name>
</gene>
<dbReference type="NCBIfam" id="NF033445">
    <property type="entry name" value="BREX_PglZ_4"/>
    <property type="match status" value="1"/>
</dbReference>
<dbReference type="RefSeq" id="WP_015504570.1">
    <property type="nucleotide sequence ID" value="NZ_CP017686.1"/>
</dbReference>
<dbReference type="Pfam" id="PF08665">
    <property type="entry name" value="PglZ"/>
    <property type="match status" value="1"/>
</dbReference>
<evidence type="ECO:0000313" key="2">
    <source>
        <dbReference type="Proteomes" id="UP000273278"/>
    </source>
</evidence>